<gene>
    <name evidence="1" type="ORF">MQP27_00575</name>
</gene>
<comment type="caution">
    <text evidence="1">The sequence shown here is derived from an EMBL/GenBank/DDBJ whole genome shotgun (WGS) entry which is preliminary data.</text>
</comment>
<keyword evidence="2" id="KW-1185">Reference proteome</keyword>
<organism evidence="1 2">
    <name type="scientific">Streptomyces cylindrosporus</name>
    <dbReference type="NCBI Taxonomy" id="2927583"/>
    <lineage>
        <taxon>Bacteria</taxon>
        <taxon>Bacillati</taxon>
        <taxon>Actinomycetota</taxon>
        <taxon>Actinomycetes</taxon>
        <taxon>Kitasatosporales</taxon>
        <taxon>Streptomycetaceae</taxon>
        <taxon>Streptomyces</taxon>
    </lineage>
</organism>
<dbReference type="Proteomes" id="UP001165269">
    <property type="component" value="Unassembled WGS sequence"/>
</dbReference>
<dbReference type="RefSeq" id="WP_242759030.1">
    <property type="nucleotide sequence ID" value="NZ_JALDAY010000001.1"/>
</dbReference>
<evidence type="ECO:0000313" key="1">
    <source>
        <dbReference type="EMBL" id="MCI3269611.1"/>
    </source>
</evidence>
<evidence type="ECO:0000313" key="2">
    <source>
        <dbReference type="Proteomes" id="UP001165269"/>
    </source>
</evidence>
<proteinExistence type="predicted"/>
<accession>A0ABS9Y0V5</accession>
<protein>
    <submittedName>
        <fullName evidence="1">Uncharacterized protein</fullName>
    </submittedName>
</protein>
<reference evidence="1" key="1">
    <citation type="submission" date="2022-03" db="EMBL/GenBank/DDBJ databases">
        <title>Streptomyces 7R015 and 7R016 isolated from Barleria lupulina in Thailand.</title>
        <authorList>
            <person name="Kanchanasin P."/>
            <person name="Phongsopitanun W."/>
            <person name="Tanasupawat S."/>
        </authorList>
    </citation>
    <scope>NUCLEOTIDE SEQUENCE</scope>
    <source>
        <strain evidence="1">7R015</strain>
    </source>
</reference>
<name>A0ABS9Y0V5_9ACTN</name>
<dbReference type="EMBL" id="JALDAY010000001">
    <property type="protein sequence ID" value="MCI3269611.1"/>
    <property type="molecule type" value="Genomic_DNA"/>
</dbReference>
<sequence length="77" mass="8793">MASRSESRRCKNCGSVEDFVPITDESEKAHVQRYQEQNGRKWTVSAKYYRCSRPGCRRFQRLGDVNDGGTFPESDAG</sequence>